<keyword evidence="2" id="KW-0285">Flavoprotein</keyword>
<evidence type="ECO:0000256" key="3">
    <source>
        <dbReference type="ARBA" id="ARBA00022827"/>
    </source>
</evidence>
<keyword evidence="3" id="KW-0274">FAD</keyword>
<comment type="cofactor">
    <cofactor evidence="1">
        <name>FAD</name>
        <dbReference type="ChEBI" id="CHEBI:57692"/>
    </cofactor>
</comment>
<proteinExistence type="inferred from homology"/>
<evidence type="ECO:0000313" key="7">
    <source>
        <dbReference type="EMBL" id="SMO41308.1"/>
    </source>
</evidence>
<dbReference type="InterPro" id="IPR006076">
    <property type="entry name" value="FAD-dep_OxRdtase"/>
</dbReference>
<dbReference type="InterPro" id="IPR036188">
    <property type="entry name" value="FAD/NAD-bd_sf"/>
</dbReference>
<dbReference type="EMBL" id="FXTH01000002">
    <property type="protein sequence ID" value="SMO41308.1"/>
    <property type="molecule type" value="Genomic_DNA"/>
</dbReference>
<evidence type="ECO:0000259" key="6">
    <source>
        <dbReference type="Pfam" id="PF01266"/>
    </source>
</evidence>
<evidence type="ECO:0000313" key="8">
    <source>
        <dbReference type="Proteomes" id="UP000317593"/>
    </source>
</evidence>
<dbReference type="RefSeq" id="WP_142713015.1">
    <property type="nucleotide sequence ID" value="NZ_FXTH01000002.1"/>
</dbReference>
<comment type="similarity">
    <text evidence="5">Belongs to the L2HGDH family.</text>
</comment>
<evidence type="ECO:0000256" key="5">
    <source>
        <dbReference type="ARBA" id="ARBA00037941"/>
    </source>
</evidence>
<dbReference type="SUPFAM" id="SSF51905">
    <property type="entry name" value="FAD/NAD(P)-binding domain"/>
    <property type="match status" value="1"/>
</dbReference>
<dbReference type="GO" id="GO:0047545">
    <property type="term" value="F:(S)-2-hydroxyglutarate dehydrogenase activity"/>
    <property type="evidence" value="ECO:0007669"/>
    <property type="project" value="TreeGrafter"/>
</dbReference>
<gene>
    <name evidence="7" type="ORF">SAMN06265218_102130</name>
</gene>
<evidence type="ECO:0000256" key="1">
    <source>
        <dbReference type="ARBA" id="ARBA00001974"/>
    </source>
</evidence>
<evidence type="ECO:0000256" key="2">
    <source>
        <dbReference type="ARBA" id="ARBA00022630"/>
    </source>
</evidence>
<reference evidence="7 8" key="1">
    <citation type="submission" date="2017-05" db="EMBL/GenBank/DDBJ databases">
        <authorList>
            <person name="Varghese N."/>
            <person name="Submissions S."/>
        </authorList>
    </citation>
    <scope>NUCLEOTIDE SEQUENCE [LARGE SCALE GENOMIC DNA]</scope>
    <source>
        <strain evidence="7 8">DSM 21194</strain>
    </source>
</reference>
<name>A0A521B2L7_9BACT</name>
<evidence type="ECO:0000256" key="4">
    <source>
        <dbReference type="ARBA" id="ARBA00023002"/>
    </source>
</evidence>
<dbReference type="Gene3D" id="3.50.50.60">
    <property type="entry name" value="FAD/NAD(P)-binding domain"/>
    <property type="match status" value="1"/>
</dbReference>
<dbReference type="PANTHER" id="PTHR43104">
    <property type="entry name" value="L-2-HYDROXYGLUTARATE DEHYDROGENASE, MITOCHONDRIAL"/>
    <property type="match status" value="1"/>
</dbReference>
<dbReference type="NCBIfam" id="NF008726">
    <property type="entry name" value="PRK11728.1"/>
    <property type="match status" value="1"/>
</dbReference>
<sequence>MYNFAIVGGGIVGLATGYAIMQARPESTVLILEKEKAVATHQTGRNSGVIHSGVYYKPGSKKAKLATRGSRRMVRFCRQFDIACEVCGKMIVATEKAELPYLNTLLERGRMNGLNVRKISGRELKETEPHVNGIAALHVPEAGIVDYRQVARVLSEELQRKGGTILFEQQVTSLHEDEQRCIVNAGGESYEAGCVINCAGLHSDIIASKSGVSLEHRIIPFRGEYYELVEERRYLVNNLVYPVPNPSFPFLGVHFTRMIDGSIHAGPNAVLSLKREGYSKFSFEASDAWHSLSYPGFWKLVGEHWQEGFRELYRSLSKAEFVKSLQKLIPEIQADDLIASVPGVRAQALNPDGSLVDDFLIRYGERSIHVCNAPSPAATASLEIGDRIAQYVMRRESGMSRAG</sequence>
<organism evidence="7 8">
    <name type="scientific">Fodinibius sediminis</name>
    <dbReference type="NCBI Taxonomy" id="1214077"/>
    <lineage>
        <taxon>Bacteria</taxon>
        <taxon>Pseudomonadati</taxon>
        <taxon>Balneolota</taxon>
        <taxon>Balneolia</taxon>
        <taxon>Balneolales</taxon>
        <taxon>Balneolaceae</taxon>
        <taxon>Fodinibius</taxon>
    </lineage>
</organism>
<feature type="domain" description="FAD dependent oxidoreductase" evidence="6">
    <location>
        <begin position="4"/>
        <end position="390"/>
    </location>
</feature>
<protein>
    <submittedName>
        <fullName evidence="7">L-2-hydroxyglutarate oxidase</fullName>
    </submittedName>
</protein>
<dbReference type="Pfam" id="PF01266">
    <property type="entry name" value="DAO"/>
    <property type="match status" value="1"/>
</dbReference>
<keyword evidence="8" id="KW-1185">Reference proteome</keyword>
<dbReference type="PANTHER" id="PTHR43104:SF2">
    <property type="entry name" value="L-2-HYDROXYGLUTARATE DEHYDROGENASE, MITOCHONDRIAL"/>
    <property type="match status" value="1"/>
</dbReference>
<accession>A0A521B2L7</accession>
<dbReference type="Gene3D" id="3.30.9.10">
    <property type="entry name" value="D-Amino Acid Oxidase, subunit A, domain 2"/>
    <property type="match status" value="1"/>
</dbReference>
<keyword evidence="4" id="KW-0560">Oxidoreductase</keyword>
<dbReference type="Proteomes" id="UP000317593">
    <property type="component" value="Unassembled WGS sequence"/>
</dbReference>
<dbReference type="AlphaFoldDB" id="A0A521B2L7"/>
<dbReference type="GO" id="GO:0005737">
    <property type="term" value="C:cytoplasm"/>
    <property type="evidence" value="ECO:0007669"/>
    <property type="project" value="TreeGrafter"/>
</dbReference>
<dbReference type="OrthoDB" id="9801699at2"/>